<feature type="domain" description="F-box" evidence="4">
    <location>
        <begin position="21"/>
        <end position="67"/>
    </location>
</feature>
<accession>A0ABR1YSD7</accession>
<evidence type="ECO:0000256" key="3">
    <source>
        <dbReference type="SAM" id="MobiDB-lite"/>
    </source>
</evidence>
<dbReference type="InterPro" id="IPR001810">
    <property type="entry name" value="F-box_dom"/>
</dbReference>
<dbReference type="PROSITE" id="PS50181">
    <property type="entry name" value="FBOX"/>
    <property type="match status" value="1"/>
</dbReference>
<comment type="pathway">
    <text evidence="1">Protein modification; protein ubiquitination.</text>
</comment>
<comment type="caution">
    <text evidence="5">The sequence shown here is derived from an EMBL/GenBank/DDBJ whole genome shotgun (WGS) entry which is preliminary data.</text>
</comment>
<evidence type="ECO:0000259" key="4">
    <source>
        <dbReference type="PROSITE" id="PS50181"/>
    </source>
</evidence>
<feature type="compositionally biased region" description="Low complexity" evidence="3">
    <location>
        <begin position="1"/>
        <end position="13"/>
    </location>
</feature>
<dbReference type="SMART" id="SM00256">
    <property type="entry name" value="FBOX"/>
    <property type="match status" value="1"/>
</dbReference>
<name>A0ABR1YSD7_9PEZI</name>
<dbReference type="InterPro" id="IPR045048">
    <property type="entry name" value="FBXO31/39"/>
</dbReference>
<feature type="region of interest" description="Disordered" evidence="3">
    <location>
        <begin position="1"/>
        <end position="25"/>
    </location>
</feature>
<protein>
    <recommendedName>
        <fullName evidence="4">F-box domain-containing protein</fullName>
    </recommendedName>
</protein>
<evidence type="ECO:0000313" key="5">
    <source>
        <dbReference type="EMBL" id="KAK8237904.1"/>
    </source>
</evidence>
<reference evidence="5 6" key="1">
    <citation type="submission" date="2024-04" db="EMBL/GenBank/DDBJ databases">
        <title>Phyllosticta paracitricarpa is synonymous to the EU quarantine fungus P. citricarpa based on phylogenomic analyses.</title>
        <authorList>
            <consortium name="Lawrence Berkeley National Laboratory"/>
            <person name="Van Ingen-Buijs V.A."/>
            <person name="Van Westerhoven A.C."/>
            <person name="Haridas S."/>
            <person name="Skiadas P."/>
            <person name="Martin F."/>
            <person name="Groenewald J.Z."/>
            <person name="Crous P.W."/>
            <person name="Seidl M.F."/>
        </authorList>
    </citation>
    <scope>NUCLEOTIDE SEQUENCE [LARGE SCALE GENOMIC DNA]</scope>
    <source>
        <strain evidence="5 6">CBS 123374</strain>
    </source>
</reference>
<dbReference type="SUPFAM" id="SSF81383">
    <property type="entry name" value="F-box domain"/>
    <property type="match status" value="1"/>
</dbReference>
<dbReference type="Pfam" id="PF12014">
    <property type="entry name" value="Cyclin_D1_bind"/>
    <property type="match status" value="1"/>
</dbReference>
<dbReference type="PANTHER" id="PTHR10706">
    <property type="entry name" value="F-BOX FAMILY PROTEIN"/>
    <property type="match status" value="1"/>
</dbReference>
<dbReference type="EMBL" id="JBBWRZ010000004">
    <property type="protein sequence ID" value="KAK8237904.1"/>
    <property type="molecule type" value="Genomic_DNA"/>
</dbReference>
<evidence type="ECO:0000256" key="2">
    <source>
        <dbReference type="ARBA" id="ARBA00022786"/>
    </source>
</evidence>
<dbReference type="Pfam" id="PF12937">
    <property type="entry name" value="F-box-like"/>
    <property type="match status" value="1"/>
</dbReference>
<dbReference type="PANTHER" id="PTHR10706:SF130">
    <property type="entry name" value="F-BOX ONLY PROTEIN 31"/>
    <property type="match status" value="1"/>
</dbReference>
<gene>
    <name evidence="5" type="ORF">HDK90DRAFT_207505</name>
</gene>
<dbReference type="Gene3D" id="1.20.1280.50">
    <property type="match status" value="1"/>
</dbReference>
<dbReference type="Proteomes" id="UP001492380">
    <property type="component" value="Unassembled WGS sequence"/>
</dbReference>
<keyword evidence="6" id="KW-1185">Reference proteome</keyword>
<sequence>MDVVTALDADASPPTSPDEDTPPLLQMPNELVQQILGHLSPVDLARVSQTCRKLLDHAREDRLWKPFVEGSTPSTALQDNPPSSWRELYITHFPFWFVCRRKLWFSDSNHVGKLLLTRYNPVENAIEGYAVTAERGQNMFELWEWNPEVIIHTFDPRVRLDSTGPVIKLDRHAYSNAFGDPSCSRLQQELMMNVHNSQASHGLYSMFMLSRPCPPEITTPGTKVWPPPSIPAHERTRNESINRFRGTMHKPSKLSEVSETTWRLRKWMEFNQHPHAGGTTTRVGEEVTTFATLDAEVYTPTPQKPWRGIWCGDYAGHGCEFLVVMQPENPAPLPPGAQRAIANARRNSSVSSINSFASAQSHQNTAAASTTSSGTVFNLDADDGSDDAAYPPVGPYVPPASYSNSAQQGHRQDSVTGAKDDFVDYDPSIYSGRIEAVKLTGDPNIPRGEYTFIAPDIGPDGFYRVAHEKIFQGARVVRSVGHIAARGFRDDEFITSQLIMISHDRLAQYWEPFGHVSFYQRVDVEALLASRTNGN</sequence>
<evidence type="ECO:0000256" key="1">
    <source>
        <dbReference type="ARBA" id="ARBA00004906"/>
    </source>
</evidence>
<proteinExistence type="predicted"/>
<keyword evidence="2" id="KW-0833">Ubl conjugation pathway</keyword>
<organism evidence="5 6">
    <name type="scientific">Phyllosticta capitalensis</name>
    <dbReference type="NCBI Taxonomy" id="121624"/>
    <lineage>
        <taxon>Eukaryota</taxon>
        <taxon>Fungi</taxon>
        <taxon>Dikarya</taxon>
        <taxon>Ascomycota</taxon>
        <taxon>Pezizomycotina</taxon>
        <taxon>Dothideomycetes</taxon>
        <taxon>Dothideomycetes incertae sedis</taxon>
        <taxon>Botryosphaeriales</taxon>
        <taxon>Phyllostictaceae</taxon>
        <taxon>Phyllosticta</taxon>
    </lineage>
</organism>
<evidence type="ECO:0000313" key="6">
    <source>
        <dbReference type="Proteomes" id="UP001492380"/>
    </source>
</evidence>
<dbReference type="InterPro" id="IPR036047">
    <property type="entry name" value="F-box-like_dom_sf"/>
</dbReference>